<evidence type="ECO:0008006" key="4">
    <source>
        <dbReference type="Google" id="ProtNLM"/>
    </source>
</evidence>
<organism evidence="2 3">
    <name type="scientific">Salinibacillus kushneri</name>
    <dbReference type="NCBI Taxonomy" id="237682"/>
    <lineage>
        <taxon>Bacteria</taxon>
        <taxon>Bacillati</taxon>
        <taxon>Bacillota</taxon>
        <taxon>Bacilli</taxon>
        <taxon>Bacillales</taxon>
        <taxon>Bacillaceae</taxon>
        <taxon>Salinibacillus</taxon>
    </lineage>
</organism>
<protein>
    <recommendedName>
        <fullName evidence="4">DUF3679 domain-containing protein</fullName>
    </recommendedName>
</protein>
<keyword evidence="1" id="KW-1133">Transmembrane helix</keyword>
<keyword evidence="3" id="KW-1185">Reference proteome</keyword>
<dbReference type="Proteomes" id="UP000199095">
    <property type="component" value="Unassembled WGS sequence"/>
</dbReference>
<feature type="transmembrane region" description="Helical" evidence="1">
    <location>
        <begin position="6"/>
        <end position="23"/>
    </location>
</feature>
<keyword evidence="1" id="KW-0812">Transmembrane</keyword>
<keyword evidence="1" id="KW-0472">Membrane</keyword>
<sequence>MVRFTFMFFLMVILFLVGVIVGFDQAGTGMNQLSGNETENYDALESNKQEDSYEVEVMGQSFEQKSIEEKKESYQEIQGSSLTGKIASVLESSVKWFYNLLVAGAYQISDFIYRL</sequence>
<name>A0A1I0G333_9BACI</name>
<reference evidence="3" key="1">
    <citation type="submission" date="2016-10" db="EMBL/GenBank/DDBJ databases">
        <authorList>
            <person name="Varghese N."/>
            <person name="Submissions S."/>
        </authorList>
    </citation>
    <scope>NUCLEOTIDE SEQUENCE [LARGE SCALE GENOMIC DNA]</scope>
    <source>
        <strain evidence="3">CGMCC 1.3566</strain>
    </source>
</reference>
<dbReference type="STRING" id="237682.SAMN05421676_106193"/>
<evidence type="ECO:0000313" key="2">
    <source>
        <dbReference type="EMBL" id="SET65138.1"/>
    </source>
</evidence>
<evidence type="ECO:0000256" key="1">
    <source>
        <dbReference type="SAM" id="Phobius"/>
    </source>
</evidence>
<dbReference type="AlphaFoldDB" id="A0A1I0G333"/>
<dbReference type="Pfam" id="PF12438">
    <property type="entry name" value="DUF3679"/>
    <property type="match status" value="1"/>
</dbReference>
<evidence type="ECO:0000313" key="3">
    <source>
        <dbReference type="Proteomes" id="UP000199095"/>
    </source>
</evidence>
<dbReference type="EMBL" id="FOHJ01000006">
    <property type="protein sequence ID" value="SET65138.1"/>
    <property type="molecule type" value="Genomic_DNA"/>
</dbReference>
<accession>A0A1I0G333</accession>
<dbReference type="OrthoDB" id="2972213at2"/>
<gene>
    <name evidence="2" type="ORF">SAMN05421676_106193</name>
</gene>
<dbReference type="RefSeq" id="WP_093135206.1">
    <property type="nucleotide sequence ID" value="NZ_FOHJ01000006.1"/>
</dbReference>
<dbReference type="InterPro" id="IPR020534">
    <property type="entry name" value="Uncharacterised_YqxA"/>
</dbReference>
<proteinExistence type="predicted"/>